<sequence>MVKLDSKASQRAQELMPPPPSGQPYAVPIPGSKVDGRSAVYRHWRFADKLLENLDDDITNCHQSFEDAANKVPNNNCLGWRPWQPKTSTWGKYEWMNYQTVQSRRKDFGAGLIHVMAKHGHPDEQRGIGLWCQNRPEWQITDLAAMSQRLFTVSLYDTLGPDTTAFIINNANLHLVVSSVGHLPVLISLKPKCPDLKIIICVDTFEPLNEPAGTSKPELLRKFAEQQGVYLYYINELEDLGKKHPRPYNPPQMDDLVTINYTSGTTGNPKGVVLTHRNALAAVASSSTLMKQVENDTICSFLPLAHIFERLSEHVALSAGAGIGFFHGIIPEIVEDLKILKPTAFMAVPRLFNRFGTRINEATFGSMLPWRRALARKSTETKLKAINVRDETKRTNVHRFWDKLFFSRVQSQVGLQNAHTVISGSAPLDPKLHQFLRVCLANNFAQGYGLTETYAATLCQLSGDFTAGNCGGPTPSIEACLRDVPDMEYLSSDKPRARGELLVRGTTLFREYWKDPKQTQEAFTEDGWFCTGDIAEVDSLGRFAIIDRRKQLMKLAQGEYISPERIENIILSNLGYLQNGYIHGDSDKAHLVGIFGIEPEGFAPWASRITGKKFDMFDREAMKQACMDDRVRQAALKDVTEICNKHKLNRYEYARALDLMLDPFMEDNDLMTPTMKLKRPKVVKHYREHLDALYQEIDTAAKKPKARL</sequence>
<dbReference type="EMBL" id="SNSC02000008">
    <property type="protein sequence ID" value="TID22471.1"/>
    <property type="molecule type" value="Genomic_DNA"/>
</dbReference>
<dbReference type="InterPro" id="IPR042099">
    <property type="entry name" value="ANL_N_sf"/>
</dbReference>
<dbReference type="GO" id="GO:0005783">
    <property type="term" value="C:endoplasmic reticulum"/>
    <property type="evidence" value="ECO:0007669"/>
    <property type="project" value="TreeGrafter"/>
</dbReference>
<evidence type="ECO:0000256" key="3">
    <source>
        <dbReference type="SAM" id="MobiDB-lite"/>
    </source>
</evidence>
<proteinExistence type="predicted"/>
<dbReference type="OrthoDB" id="1700726at2759"/>
<organism evidence="5 6">
    <name type="scientific">Venturia nashicola</name>
    <dbReference type="NCBI Taxonomy" id="86259"/>
    <lineage>
        <taxon>Eukaryota</taxon>
        <taxon>Fungi</taxon>
        <taxon>Dikarya</taxon>
        <taxon>Ascomycota</taxon>
        <taxon>Pezizomycotina</taxon>
        <taxon>Dothideomycetes</taxon>
        <taxon>Pleosporomycetidae</taxon>
        <taxon>Venturiales</taxon>
        <taxon>Venturiaceae</taxon>
        <taxon>Venturia</taxon>
    </lineage>
</organism>
<comment type="caution">
    <text evidence="5">The sequence shown here is derived from an EMBL/GenBank/DDBJ whole genome shotgun (WGS) entry which is preliminary data.</text>
</comment>
<dbReference type="GO" id="GO:0005524">
    <property type="term" value="F:ATP binding"/>
    <property type="evidence" value="ECO:0007669"/>
    <property type="project" value="UniProtKB-KW"/>
</dbReference>
<dbReference type="InterPro" id="IPR020845">
    <property type="entry name" value="AMP-binding_CS"/>
</dbReference>
<evidence type="ECO:0000313" key="6">
    <source>
        <dbReference type="Proteomes" id="UP000298493"/>
    </source>
</evidence>
<feature type="region of interest" description="Disordered" evidence="3">
    <location>
        <begin position="1"/>
        <end position="26"/>
    </location>
</feature>
<dbReference type="PANTHER" id="PTHR43272:SF33">
    <property type="entry name" value="AMP-BINDING DOMAIN-CONTAINING PROTEIN-RELATED"/>
    <property type="match status" value="1"/>
</dbReference>
<gene>
    <name evidence="5" type="ORF">E6O75_ATG11265</name>
</gene>
<keyword evidence="6" id="KW-1185">Reference proteome</keyword>
<evidence type="ECO:0000256" key="1">
    <source>
        <dbReference type="ARBA" id="ARBA00022741"/>
    </source>
</evidence>
<dbReference type="InterPro" id="IPR000873">
    <property type="entry name" value="AMP-dep_synth/lig_dom"/>
</dbReference>
<accession>A0A4Z1PCA3</accession>
<dbReference type="PROSITE" id="PS00455">
    <property type="entry name" value="AMP_BINDING"/>
    <property type="match status" value="1"/>
</dbReference>
<dbReference type="Pfam" id="PF00501">
    <property type="entry name" value="AMP-binding"/>
    <property type="match status" value="1"/>
</dbReference>
<dbReference type="Gene3D" id="3.40.50.12780">
    <property type="entry name" value="N-terminal domain of ligase-like"/>
    <property type="match status" value="1"/>
</dbReference>
<dbReference type="Proteomes" id="UP000298493">
    <property type="component" value="Unassembled WGS sequence"/>
</dbReference>
<evidence type="ECO:0000256" key="2">
    <source>
        <dbReference type="ARBA" id="ARBA00022840"/>
    </source>
</evidence>
<name>A0A4Z1PCA3_9PEZI</name>
<dbReference type="PANTHER" id="PTHR43272">
    <property type="entry name" value="LONG-CHAIN-FATTY-ACID--COA LIGASE"/>
    <property type="match status" value="1"/>
</dbReference>
<keyword evidence="2" id="KW-0067">ATP-binding</keyword>
<dbReference type="GO" id="GO:0016020">
    <property type="term" value="C:membrane"/>
    <property type="evidence" value="ECO:0007669"/>
    <property type="project" value="TreeGrafter"/>
</dbReference>
<feature type="domain" description="AMP-dependent synthetase/ligase" evidence="4">
    <location>
        <begin position="65"/>
        <end position="513"/>
    </location>
</feature>
<dbReference type="AlphaFoldDB" id="A0A4Z1PCA3"/>
<keyword evidence="1" id="KW-0547">Nucleotide-binding</keyword>
<evidence type="ECO:0000259" key="4">
    <source>
        <dbReference type="Pfam" id="PF00501"/>
    </source>
</evidence>
<evidence type="ECO:0000313" key="5">
    <source>
        <dbReference type="EMBL" id="TID22471.1"/>
    </source>
</evidence>
<dbReference type="STRING" id="86259.A0A4Z1PCA3"/>
<dbReference type="GO" id="GO:0004467">
    <property type="term" value="F:long-chain fatty acid-CoA ligase activity"/>
    <property type="evidence" value="ECO:0007669"/>
    <property type="project" value="TreeGrafter"/>
</dbReference>
<reference evidence="5 6" key="1">
    <citation type="submission" date="2019-04" db="EMBL/GenBank/DDBJ databases">
        <title>High contiguity whole genome sequence and gene annotation resource for two Venturia nashicola isolates.</title>
        <authorList>
            <person name="Prokchorchik M."/>
            <person name="Won K."/>
            <person name="Lee Y."/>
            <person name="Choi E.D."/>
            <person name="Segonzac C."/>
            <person name="Sohn K.H."/>
        </authorList>
    </citation>
    <scope>NUCLEOTIDE SEQUENCE [LARGE SCALE GENOMIC DNA]</scope>
    <source>
        <strain evidence="5 6">PRI2</strain>
    </source>
</reference>
<dbReference type="SUPFAM" id="SSF56801">
    <property type="entry name" value="Acetyl-CoA synthetase-like"/>
    <property type="match status" value="1"/>
</dbReference>
<protein>
    <recommendedName>
        <fullName evidence="4">AMP-dependent synthetase/ligase domain-containing protein</fullName>
    </recommendedName>
</protein>